<evidence type="ECO:0000313" key="8">
    <source>
        <dbReference type="EMBL" id="KGJ03102.1"/>
    </source>
</evidence>
<evidence type="ECO:0000256" key="4">
    <source>
        <dbReference type="PIRSR" id="PIRSR001220-2"/>
    </source>
</evidence>
<evidence type="ECO:0000256" key="2">
    <source>
        <dbReference type="ARBA" id="ARBA00022801"/>
    </source>
</evidence>
<dbReference type="EMBL" id="JRKN01000026">
    <property type="protein sequence ID" value="KGJ03102.1"/>
    <property type="molecule type" value="Genomic_DNA"/>
</dbReference>
<dbReference type="SMART" id="SM00870">
    <property type="entry name" value="Asparaginase"/>
    <property type="match status" value="1"/>
</dbReference>
<dbReference type="CDD" id="cd08964">
    <property type="entry name" value="L-asparaginase_II"/>
    <property type="match status" value="1"/>
</dbReference>
<protein>
    <submittedName>
        <fullName evidence="8 9">Asparaginase</fullName>
    </submittedName>
</protein>
<dbReference type="STRING" id="376733.SAMN04487972_11067"/>
<dbReference type="InterPro" id="IPR037152">
    <property type="entry name" value="L-asparaginase_N_sf"/>
</dbReference>
<dbReference type="InterPro" id="IPR036152">
    <property type="entry name" value="Asp/glu_Ase-like_sf"/>
</dbReference>
<feature type="active site" description="O-isoaspartyl threonine intermediate" evidence="3">
    <location>
        <position position="18"/>
    </location>
</feature>
<reference evidence="8 10" key="1">
    <citation type="submission" date="2014-09" db="EMBL/GenBank/DDBJ databases">
        <authorList>
            <person name="McGinnis J.M."/>
            <person name="Wolfgang W.J."/>
        </authorList>
    </citation>
    <scope>NUCLEOTIDE SEQUENCE [LARGE SCALE GENOMIC DNA]</scope>
    <source>
        <strain evidence="8 10">JCM 14014</strain>
    </source>
</reference>
<evidence type="ECO:0000256" key="5">
    <source>
        <dbReference type="PROSITE-ProRule" id="PRU10099"/>
    </source>
</evidence>
<dbReference type="PANTHER" id="PTHR11707">
    <property type="entry name" value="L-ASPARAGINASE"/>
    <property type="match status" value="1"/>
</dbReference>
<comment type="similarity">
    <text evidence="1">Belongs to the asparaginase 1 family.</text>
</comment>
<evidence type="ECO:0000259" key="7">
    <source>
        <dbReference type="Pfam" id="PF17763"/>
    </source>
</evidence>
<feature type="active site" evidence="5">
    <location>
        <position position="18"/>
    </location>
</feature>
<feature type="domain" description="Asparaginase/glutaminase C-terminal" evidence="7">
    <location>
        <begin position="194"/>
        <end position="309"/>
    </location>
</feature>
<dbReference type="eggNOG" id="COG0252">
    <property type="taxonomic scope" value="Bacteria"/>
</dbReference>
<dbReference type="Gene3D" id="3.40.50.40">
    <property type="match status" value="1"/>
</dbReference>
<reference evidence="9 11" key="3">
    <citation type="submission" date="2016-10" db="EMBL/GenBank/DDBJ databases">
        <authorList>
            <person name="de Groot N.N."/>
        </authorList>
    </citation>
    <scope>NUCLEOTIDE SEQUENCE [LARGE SCALE GENOMIC DNA]</scope>
    <source>
        <strain evidence="9 11">CGMCC 1.6117</strain>
    </source>
</reference>
<dbReference type="Gene3D" id="3.40.50.1170">
    <property type="entry name" value="L-asparaginase, N-terminal domain"/>
    <property type="match status" value="1"/>
</dbReference>
<feature type="binding site" evidence="4">
    <location>
        <begin position="92"/>
        <end position="93"/>
    </location>
    <ligand>
        <name>substrate</name>
    </ligand>
</feature>
<dbReference type="EMBL" id="FOJO01000010">
    <property type="protein sequence ID" value="SFA53008.1"/>
    <property type="molecule type" value="Genomic_DNA"/>
</dbReference>
<sequence>MTGTDKTPLLAVLATGGTIASRKDSHGAARPGLTARDLLAILPPIPARLRPRELLAKDSSCLTLADMQAISDAVGAELADPEIAGIVVLHGTDAMEETAFLTLLQHAPEKPVIFTGAQFASDHPRSDGAGNLADALNLAADAARPGVALAFGGRVLPIRGLYKSASDCAEAFALAVDEAMPRLSPLPAPVAGIRVDIVAVHPGGDALHLDASLAAGAQGIVLAALGSGNASPEIVAGIARATAQAVPVVTSSRVPRGLLAPVYGGGGGGHDMRLAGAIHARLLRPGQARILLAAMLANGRPAEEIRAAFETQ</sequence>
<accession>A0A099EYW6</accession>
<dbReference type="PIRSF" id="PIRSF001220">
    <property type="entry name" value="L-ASNase_gatD"/>
    <property type="match status" value="1"/>
</dbReference>
<dbReference type="SFLD" id="SFLDS00057">
    <property type="entry name" value="Glutaminase/Asparaginase"/>
    <property type="match status" value="1"/>
</dbReference>
<dbReference type="PANTHER" id="PTHR11707:SF28">
    <property type="entry name" value="60 KDA LYSOPHOSPHOLIPASE"/>
    <property type="match status" value="1"/>
</dbReference>
<proteinExistence type="inferred from homology"/>
<dbReference type="InterPro" id="IPR006034">
    <property type="entry name" value="Asparaginase/glutaminase-like"/>
</dbReference>
<evidence type="ECO:0000313" key="9">
    <source>
        <dbReference type="EMBL" id="SFA53008.1"/>
    </source>
</evidence>
<dbReference type="InterPro" id="IPR027473">
    <property type="entry name" value="L-asparaginase_C"/>
</dbReference>
<dbReference type="Pfam" id="PF17763">
    <property type="entry name" value="Asparaginase_C"/>
    <property type="match status" value="1"/>
</dbReference>
<dbReference type="PIRSF" id="PIRSF500176">
    <property type="entry name" value="L_ASNase"/>
    <property type="match status" value="1"/>
</dbReference>
<evidence type="ECO:0000259" key="6">
    <source>
        <dbReference type="Pfam" id="PF00710"/>
    </source>
</evidence>
<dbReference type="Pfam" id="PF00710">
    <property type="entry name" value="Asparaginase"/>
    <property type="match status" value="1"/>
</dbReference>
<reference evidence="8 10" key="2">
    <citation type="submission" date="2014-10" db="EMBL/GenBank/DDBJ databases">
        <title>Paracoccus sanguinis sp. nov., isolated from clinical specimens of New York State patients.</title>
        <authorList>
            <person name="Mingle L.A."/>
            <person name="Cole J.A."/>
            <person name="Lapierre P."/>
            <person name="Musser K.A."/>
        </authorList>
    </citation>
    <scope>NUCLEOTIDE SEQUENCE [LARGE SCALE GENOMIC DNA]</scope>
    <source>
        <strain evidence="8 10">JCM 14014</strain>
    </source>
</reference>
<dbReference type="InterPro" id="IPR020827">
    <property type="entry name" value="Asparaginase/glutaminase_AS1"/>
</dbReference>
<dbReference type="SUPFAM" id="SSF53774">
    <property type="entry name" value="Glutaminase/Asparaginase"/>
    <property type="match status" value="1"/>
</dbReference>
<dbReference type="PRINTS" id="PR00139">
    <property type="entry name" value="ASNGLNASE"/>
</dbReference>
<dbReference type="Proteomes" id="UP000182312">
    <property type="component" value="Unassembled WGS sequence"/>
</dbReference>
<dbReference type="Proteomes" id="UP000029846">
    <property type="component" value="Unassembled WGS sequence"/>
</dbReference>
<evidence type="ECO:0000256" key="1">
    <source>
        <dbReference type="ARBA" id="ARBA00010518"/>
    </source>
</evidence>
<dbReference type="GO" id="GO:0006528">
    <property type="term" value="P:asparagine metabolic process"/>
    <property type="evidence" value="ECO:0007669"/>
    <property type="project" value="InterPro"/>
</dbReference>
<organism evidence="8 10">
    <name type="scientific">Paracoccus halophilus</name>
    <dbReference type="NCBI Taxonomy" id="376733"/>
    <lineage>
        <taxon>Bacteria</taxon>
        <taxon>Pseudomonadati</taxon>
        <taxon>Pseudomonadota</taxon>
        <taxon>Alphaproteobacteria</taxon>
        <taxon>Rhodobacterales</taxon>
        <taxon>Paracoccaceae</taxon>
        <taxon>Paracoccus</taxon>
    </lineage>
</organism>
<dbReference type="PROSITE" id="PS00144">
    <property type="entry name" value="ASN_GLN_ASE_1"/>
    <property type="match status" value="1"/>
</dbReference>
<dbReference type="PROSITE" id="PS51732">
    <property type="entry name" value="ASN_GLN_ASE_3"/>
    <property type="match status" value="1"/>
</dbReference>
<evidence type="ECO:0000313" key="10">
    <source>
        <dbReference type="Proteomes" id="UP000029846"/>
    </source>
</evidence>
<evidence type="ECO:0000313" key="11">
    <source>
        <dbReference type="Proteomes" id="UP000182312"/>
    </source>
</evidence>
<dbReference type="AlphaFoldDB" id="A0A099EYW6"/>
<feature type="binding site" evidence="4">
    <location>
        <position position="59"/>
    </location>
    <ligand>
        <name>substrate</name>
    </ligand>
</feature>
<dbReference type="InterPro" id="IPR027474">
    <property type="entry name" value="L-asparaginase_N"/>
</dbReference>
<dbReference type="OrthoDB" id="9788068at2"/>
<dbReference type="RefSeq" id="WP_036742845.1">
    <property type="nucleotide sequence ID" value="NZ_FOJO01000010.1"/>
</dbReference>
<dbReference type="GO" id="GO:0004067">
    <property type="term" value="F:asparaginase activity"/>
    <property type="evidence" value="ECO:0007669"/>
    <property type="project" value="UniProtKB-UniRule"/>
</dbReference>
<keyword evidence="10" id="KW-1185">Reference proteome</keyword>
<dbReference type="InterPro" id="IPR040919">
    <property type="entry name" value="Asparaginase_C"/>
</dbReference>
<evidence type="ECO:0000256" key="3">
    <source>
        <dbReference type="PIRSR" id="PIRSR001220-1"/>
    </source>
</evidence>
<feature type="domain" description="L-asparaginase N-terminal" evidence="6">
    <location>
        <begin position="10"/>
        <end position="173"/>
    </location>
</feature>
<gene>
    <name evidence="8" type="ORF">IT41_15440</name>
    <name evidence="9" type="ORF">SAMN04487972_11067</name>
</gene>
<keyword evidence="2" id="KW-0378">Hydrolase</keyword>
<dbReference type="InterPro" id="IPR004550">
    <property type="entry name" value="AsnASE_II"/>
</dbReference>
<name>A0A099EYW6_9RHOB</name>